<dbReference type="InterPro" id="IPR012675">
    <property type="entry name" value="Beta-grasp_dom_sf"/>
</dbReference>
<keyword evidence="3" id="KW-0479">Metal-binding</keyword>
<evidence type="ECO:0000313" key="9">
    <source>
        <dbReference type="Proteomes" id="UP000502248"/>
    </source>
</evidence>
<organism evidence="8 9">
    <name type="scientific">Cohnella herbarum</name>
    <dbReference type="NCBI Taxonomy" id="2728023"/>
    <lineage>
        <taxon>Bacteria</taxon>
        <taxon>Bacillati</taxon>
        <taxon>Bacillota</taxon>
        <taxon>Bacilli</taxon>
        <taxon>Bacillales</taxon>
        <taxon>Paenibacillaceae</taxon>
        <taxon>Cohnella</taxon>
    </lineage>
</organism>
<keyword evidence="2" id="KW-0001">2Fe-2S</keyword>
<sequence>MTNPHKVTFLPDNKSVNVRPGTTLLDASRRAGVTIRTRCGGVAGCLMCKVQVAEDQAEFLQPPTVAESRKLGSSMLAEGVRLSCQARTRNSVTVSVPEDPLKAAIRKRLAEQQQEDDWLN</sequence>
<dbReference type="SUPFAM" id="SSF54292">
    <property type="entry name" value="2Fe-2S ferredoxin-like"/>
    <property type="match status" value="1"/>
</dbReference>
<accession>A0A7Z2VFU3</accession>
<keyword evidence="9" id="KW-1185">Reference proteome</keyword>
<dbReference type="PANTHER" id="PTHR23426">
    <property type="entry name" value="FERREDOXIN/ADRENODOXIN"/>
    <property type="match status" value="1"/>
</dbReference>
<dbReference type="GO" id="GO:0009055">
    <property type="term" value="F:electron transfer activity"/>
    <property type="evidence" value="ECO:0007669"/>
    <property type="project" value="TreeGrafter"/>
</dbReference>
<evidence type="ECO:0000313" key="8">
    <source>
        <dbReference type="EMBL" id="QJD82408.1"/>
    </source>
</evidence>
<dbReference type="Proteomes" id="UP000502248">
    <property type="component" value="Chromosome"/>
</dbReference>
<dbReference type="Pfam" id="PF00111">
    <property type="entry name" value="Fer2"/>
    <property type="match status" value="1"/>
</dbReference>
<name>A0A7Z2VFU3_9BACL</name>
<keyword evidence="4" id="KW-0408">Iron</keyword>
<dbReference type="InterPro" id="IPR001055">
    <property type="entry name" value="Adrenodoxin-like"/>
</dbReference>
<dbReference type="CDD" id="cd00207">
    <property type="entry name" value="fer2"/>
    <property type="match status" value="1"/>
</dbReference>
<dbReference type="KEGG" id="cheb:HH215_03885"/>
<feature type="domain" description="2Fe-2S ferredoxin-type" evidence="7">
    <location>
        <begin position="5"/>
        <end position="100"/>
    </location>
</feature>
<evidence type="ECO:0000256" key="4">
    <source>
        <dbReference type="ARBA" id="ARBA00023004"/>
    </source>
</evidence>
<evidence type="ECO:0000256" key="5">
    <source>
        <dbReference type="ARBA" id="ARBA00023014"/>
    </source>
</evidence>
<protein>
    <submittedName>
        <fullName evidence="8">2Fe-2S iron-sulfur cluster binding domain-containing protein</fullName>
    </submittedName>
</protein>
<dbReference type="PANTHER" id="PTHR23426:SF65">
    <property type="entry name" value="FERREDOXIN-2, MITOCHONDRIAL"/>
    <property type="match status" value="1"/>
</dbReference>
<dbReference type="PROSITE" id="PS51085">
    <property type="entry name" value="2FE2S_FER_2"/>
    <property type="match status" value="1"/>
</dbReference>
<evidence type="ECO:0000256" key="6">
    <source>
        <dbReference type="ARBA" id="ARBA00034078"/>
    </source>
</evidence>
<dbReference type="EMBL" id="CP051680">
    <property type="protein sequence ID" value="QJD82408.1"/>
    <property type="molecule type" value="Genomic_DNA"/>
</dbReference>
<comment type="similarity">
    <text evidence="1">Belongs to the adrenodoxin/putidaredoxin family.</text>
</comment>
<evidence type="ECO:0000256" key="3">
    <source>
        <dbReference type="ARBA" id="ARBA00022723"/>
    </source>
</evidence>
<dbReference type="GO" id="GO:0051537">
    <property type="term" value="F:2 iron, 2 sulfur cluster binding"/>
    <property type="evidence" value="ECO:0007669"/>
    <property type="project" value="UniProtKB-KW"/>
</dbReference>
<dbReference type="InterPro" id="IPR001041">
    <property type="entry name" value="2Fe-2S_ferredoxin-type"/>
</dbReference>
<dbReference type="AlphaFoldDB" id="A0A7Z2VFU3"/>
<reference evidence="8 9" key="1">
    <citation type="submission" date="2020-04" db="EMBL/GenBank/DDBJ databases">
        <title>Genome sequencing of novel species.</title>
        <authorList>
            <person name="Heo J."/>
            <person name="Kim S.-J."/>
            <person name="Kim J.-S."/>
            <person name="Hong S.-B."/>
            <person name="Kwon S.-W."/>
        </authorList>
    </citation>
    <scope>NUCLEOTIDE SEQUENCE [LARGE SCALE GENOMIC DNA]</scope>
    <source>
        <strain evidence="8 9">MFER-1</strain>
    </source>
</reference>
<dbReference type="GO" id="GO:0140647">
    <property type="term" value="P:P450-containing electron transport chain"/>
    <property type="evidence" value="ECO:0007669"/>
    <property type="project" value="InterPro"/>
</dbReference>
<dbReference type="InterPro" id="IPR036010">
    <property type="entry name" value="2Fe-2S_ferredoxin-like_sf"/>
</dbReference>
<evidence type="ECO:0000256" key="2">
    <source>
        <dbReference type="ARBA" id="ARBA00022714"/>
    </source>
</evidence>
<proteinExistence type="inferred from homology"/>
<keyword evidence="5" id="KW-0411">Iron-sulfur</keyword>
<dbReference type="Gene3D" id="3.10.20.30">
    <property type="match status" value="1"/>
</dbReference>
<evidence type="ECO:0000259" key="7">
    <source>
        <dbReference type="PROSITE" id="PS51085"/>
    </source>
</evidence>
<gene>
    <name evidence="8" type="ORF">HH215_03885</name>
</gene>
<dbReference type="RefSeq" id="WP_169278707.1">
    <property type="nucleotide sequence ID" value="NZ_CP051680.1"/>
</dbReference>
<evidence type="ECO:0000256" key="1">
    <source>
        <dbReference type="ARBA" id="ARBA00010914"/>
    </source>
</evidence>
<comment type="cofactor">
    <cofactor evidence="6">
        <name>[2Fe-2S] cluster</name>
        <dbReference type="ChEBI" id="CHEBI:190135"/>
    </cofactor>
</comment>
<dbReference type="GO" id="GO:0046872">
    <property type="term" value="F:metal ion binding"/>
    <property type="evidence" value="ECO:0007669"/>
    <property type="project" value="UniProtKB-KW"/>
</dbReference>